<dbReference type="AlphaFoldDB" id="A0A7I8BTH8"/>
<sequence>MHHRILCDGTAATFMPEFARADRHRLSAETGDGNSGQPSPSASAPAAWRVFYKQLVIPGKTGVQPAG</sequence>
<name>A0A7I8BTH8_9BURK</name>
<accession>A0A7I8BTH8</accession>
<keyword evidence="3" id="KW-1185">Reference proteome</keyword>
<protein>
    <submittedName>
        <fullName evidence="2">Uncharacterized protein</fullName>
    </submittedName>
</protein>
<evidence type="ECO:0000313" key="2">
    <source>
        <dbReference type="EMBL" id="BCF91815.1"/>
    </source>
</evidence>
<feature type="region of interest" description="Disordered" evidence="1">
    <location>
        <begin position="23"/>
        <end position="43"/>
    </location>
</feature>
<proteinExistence type="predicted"/>
<gene>
    <name evidence="2" type="ORF">PPGU16_48820</name>
</gene>
<organism evidence="2 3">
    <name type="scientific">Paraburkholderia largidicola</name>
    <dbReference type="NCBI Taxonomy" id="3014751"/>
    <lineage>
        <taxon>Bacteria</taxon>
        <taxon>Pseudomonadati</taxon>
        <taxon>Pseudomonadota</taxon>
        <taxon>Betaproteobacteria</taxon>
        <taxon>Burkholderiales</taxon>
        <taxon>Burkholderiaceae</taxon>
        <taxon>Paraburkholderia</taxon>
    </lineage>
</organism>
<evidence type="ECO:0000313" key="3">
    <source>
        <dbReference type="Proteomes" id="UP000510888"/>
    </source>
</evidence>
<dbReference type="Proteomes" id="UP000510888">
    <property type="component" value="Chromosome 2"/>
</dbReference>
<dbReference type="EMBL" id="AP023175">
    <property type="protein sequence ID" value="BCF91815.1"/>
    <property type="molecule type" value="Genomic_DNA"/>
</dbReference>
<reference evidence="2 3" key="1">
    <citation type="journal article" date="2020" name="Genes (Basel)">
        <title>Genomic Comparison of Insect Gut Symbionts from Divergent Burkholderia Subclades.</title>
        <authorList>
            <person name="Takeshita K."/>
            <person name="Kikuchi Y."/>
        </authorList>
    </citation>
    <scope>NUCLEOTIDE SEQUENCE [LARGE SCALE GENOMIC DNA]</scope>
    <source>
        <strain evidence="2 3">PGU16</strain>
    </source>
</reference>
<evidence type="ECO:0000256" key="1">
    <source>
        <dbReference type="SAM" id="MobiDB-lite"/>
    </source>
</evidence>
<dbReference type="KEGG" id="plad:PPGU16_48820"/>